<sequence length="66" mass="7077">MKRPSALSHVNEERALYVAECVHTSVLLSRISLAAVVIVYEETLTSAGLATGEVETMTQMAGKPIC</sequence>
<proteinExistence type="predicted"/>
<dbReference type="AlphaFoldDB" id="A0A2T7PFI4"/>
<organism evidence="1 2">
    <name type="scientific">Pomacea canaliculata</name>
    <name type="common">Golden apple snail</name>
    <dbReference type="NCBI Taxonomy" id="400727"/>
    <lineage>
        <taxon>Eukaryota</taxon>
        <taxon>Metazoa</taxon>
        <taxon>Spiralia</taxon>
        <taxon>Lophotrochozoa</taxon>
        <taxon>Mollusca</taxon>
        <taxon>Gastropoda</taxon>
        <taxon>Caenogastropoda</taxon>
        <taxon>Architaenioglossa</taxon>
        <taxon>Ampullarioidea</taxon>
        <taxon>Ampullariidae</taxon>
        <taxon>Pomacea</taxon>
    </lineage>
</organism>
<dbReference type="EMBL" id="PZQS01000004">
    <property type="protein sequence ID" value="PVD32176.1"/>
    <property type="molecule type" value="Genomic_DNA"/>
</dbReference>
<reference evidence="1 2" key="1">
    <citation type="submission" date="2018-04" db="EMBL/GenBank/DDBJ databases">
        <title>The genome of golden apple snail Pomacea canaliculata provides insight into stress tolerance and invasive adaptation.</title>
        <authorList>
            <person name="Liu C."/>
            <person name="Liu B."/>
            <person name="Ren Y."/>
            <person name="Zhang Y."/>
            <person name="Wang H."/>
            <person name="Li S."/>
            <person name="Jiang F."/>
            <person name="Yin L."/>
            <person name="Zhang G."/>
            <person name="Qian W."/>
            <person name="Fan W."/>
        </authorList>
    </citation>
    <scope>NUCLEOTIDE SEQUENCE [LARGE SCALE GENOMIC DNA]</scope>
    <source>
        <strain evidence="1">SZHN2017</strain>
        <tissue evidence="1">Muscle</tissue>
    </source>
</reference>
<accession>A0A2T7PFI4</accession>
<name>A0A2T7PFI4_POMCA</name>
<evidence type="ECO:0000313" key="1">
    <source>
        <dbReference type="EMBL" id="PVD32176.1"/>
    </source>
</evidence>
<gene>
    <name evidence="1" type="ORF">C0Q70_07605</name>
</gene>
<evidence type="ECO:0000313" key="2">
    <source>
        <dbReference type="Proteomes" id="UP000245119"/>
    </source>
</evidence>
<dbReference type="Proteomes" id="UP000245119">
    <property type="component" value="Linkage Group LG4"/>
</dbReference>
<protein>
    <submittedName>
        <fullName evidence="1">Uncharacterized protein</fullName>
    </submittedName>
</protein>
<keyword evidence="2" id="KW-1185">Reference proteome</keyword>
<comment type="caution">
    <text evidence="1">The sequence shown here is derived from an EMBL/GenBank/DDBJ whole genome shotgun (WGS) entry which is preliminary data.</text>
</comment>